<dbReference type="Pfam" id="PF01757">
    <property type="entry name" value="Acyl_transf_3"/>
    <property type="match status" value="1"/>
</dbReference>
<comment type="similarity">
    <text evidence="2">Belongs to the acyltransferase 3 family.</text>
</comment>
<dbReference type="GO" id="GO:0005886">
    <property type="term" value="C:plasma membrane"/>
    <property type="evidence" value="ECO:0007669"/>
    <property type="project" value="UniProtKB-SubCell"/>
</dbReference>
<keyword evidence="5 7" id="KW-1133">Transmembrane helix</keyword>
<organism evidence="9 10">
    <name type="scientific">Leptospira ognonensis</name>
    <dbReference type="NCBI Taxonomy" id="2484945"/>
    <lineage>
        <taxon>Bacteria</taxon>
        <taxon>Pseudomonadati</taxon>
        <taxon>Spirochaetota</taxon>
        <taxon>Spirochaetia</taxon>
        <taxon>Leptospirales</taxon>
        <taxon>Leptospiraceae</taxon>
        <taxon>Leptospira</taxon>
    </lineage>
</organism>
<feature type="transmembrane region" description="Helical" evidence="7">
    <location>
        <begin position="143"/>
        <end position="160"/>
    </location>
</feature>
<evidence type="ECO:0000256" key="6">
    <source>
        <dbReference type="ARBA" id="ARBA00023136"/>
    </source>
</evidence>
<dbReference type="AlphaFoldDB" id="A0A4R9K6C6"/>
<accession>A0A4R9K6C6</accession>
<feature type="transmembrane region" description="Helical" evidence="7">
    <location>
        <begin position="180"/>
        <end position="199"/>
    </location>
</feature>
<dbReference type="Proteomes" id="UP000297693">
    <property type="component" value="Unassembled WGS sequence"/>
</dbReference>
<evidence type="ECO:0000313" key="10">
    <source>
        <dbReference type="Proteomes" id="UP000297693"/>
    </source>
</evidence>
<protein>
    <submittedName>
        <fullName evidence="9">DUF1624 domain-containing protein</fullName>
    </submittedName>
</protein>
<evidence type="ECO:0000256" key="3">
    <source>
        <dbReference type="ARBA" id="ARBA00022475"/>
    </source>
</evidence>
<keyword evidence="3" id="KW-1003">Cell membrane</keyword>
<reference evidence="9" key="1">
    <citation type="journal article" date="2019" name="PLoS Negl. Trop. Dis.">
        <title>Revisiting the worldwide diversity of Leptospira species in the environment.</title>
        <authorList>
            <person name="Vincent A.T."/>
            <person name="Schiettekatte O."/>
            <person name="Bourhy P."/>
            <person name="Veyrier F.J."/>
            <person name="Picardeau M."/>
        </authorList>
    </citation>
    <scope>NUCLEOTIDE SEQUENCE [LARGE SCALE GENOMIC DNA]</scope>
    <source>
        <strain evidence="9">201702476</strain>
    </source>
</reference>
<evidence type="ECO:0000313" key="9">
    <source>
        <dbReference type="EMBL" id="TGL61819.1"/>
    </source>
</evidence>
<dbReference type="GO" id="GO:0009246">
    <property type="term" value="P:enterobacterial common antigen biosynthetic process"/>
    <property type="evidence" value="ECO:0007669"/>
    <property type="project" value="TreeGrafter"/>
</dbReference>
<sequence length="388" mass="45568">MNTPISIFGIFTGFLNSFSLPLRRIYKNIEKKGVISMEWELLGIVLVSLYGIIAYIFRFPTSIPYSISRENRDGRLDQMRGIAMIGIVCIHIHSYFEFFHPTDFNVTTWTLFFSNLSRFSVPVFIFGSSLYLNKKDDYWRSKFKSLLLPYTIACIIGYLIKYQTYTIPDFVIRYLTGSIFAPYYFVPLLFQFYIIYYFLPERILTDSNLIILLALSIIVNLISNFNVFNNLFPEWYAPLSVFNFLFFFFLGLFLKKFSISNSSKIRLQFESQIFLFLASIVLLFIFSLKNINLKNHHLVYPLLSILILNHVLPISAENYFYKFLGFIGKNSLYIFLLHPFVIHQMHAFDPYMLFNPYIGYLLTLILNVGIPGGFAYFITYQLRTSSNR</sequence>
<evidence type="ECO:0000256" key="5">
    <source>
        <dbReference type="ARBA" id="ARBA00022989"/>
    </source>
</evidence>
<comment type="subcellular location">
    <subcellularLocation>
        <location evidence="1">Cell membrane</location>
        <topology evidence="1">Multi-pass membrane protein</topology>
    </subcellularLocation>
</comment>
<feature type="transmembrane region" description="Helical" evidence="7">
    <location>
        <begin position="78"/>
        <end position="96"/>
    </location>
</feature>
<keyword evidence="6 7" id="KW-0472">Membrane</keyword>
<feature type="transmembrane region" description="Helical" evidence="7">
    <location>
        <begin position="298"/>
        <end position="316"/>
    </location>
</feature>
<feature type="transmembrane region" description="Helical" evidence="7">
    <location>
        <begin position="357"/>
        <end position="378"/>
    </location>
</feature>
<feature type="transmembrane region" description="Helical" evidence="7">
    <location>
        <begin position="211"/>
        <end position="229"/>
    </location>
</feature>
<dbReference type="GO" id="GO:0016413">
    <property type="term" value="F:O-acetyltransferase activity"/>
    <property type="evidence" value="ECO:0007669"/>
    <property type="project" value="TreeGrafter"/>
</dbReference>
<evidence type="ECO:0000259" key="8">
    <source>
        <dbReference type="Pfam" id="PF01757"/>
    </source>
</evidence>
<feature type="transmembrane region" description="Helical" evidence="7">
    <location>
        <begin position="235"/>
        <end position="254"/>
    </location>
</feature>
<feature type="transmembrane region" description="Helical" evidence="7">
    <location>
        <begin position="323"/>
        <end position="345"/>
    </location>
</feature>
<keyword evidence="4 7" id="KW-0812">Transmembrane</keyword>
<feature type="transmembrane region" description="Helical" evidence="7">
    <location>
        <begin position="108"/>
        <end position="131"/>
    </location>
</feature>
<evidence type="ECO:0000256" key="4">
    <source>
        <dbReference type="ARBA" id="ARBA00022692"/>
    </source>
</evidence>
<feature type="transmembrane region" description="Helical" evidence="7">
    <location>
        <begin position="274"/>
        <end position="292"/>
    </location>
</feature>
<proteinExistence type="inferred from homology"/>
<keyword evidence="10" id="KW-1185">Reference proteome</keyword>
<dbReference type="PANTHER" id="PTHR40074">
    <property type="entry name" value="O-ACETYLTRANSFERASE WECH"/>
    <property type="match status" value="1"/>
</dbReference>
<comment type="caution">
    <text evidence="9">The sequence shown here is derived from an EMBL/GenBank/DDBJ whole genome shotgun (WGS) entry which is preliminary data.</text>
</comment>
<name>A0A4R9K6C6_9LEPT</name>
<feature type="domain" description="Acyltransferase 3" evidence="8">
    <location>
        <begin position="75"/>
        <end position="370"/>
    </location>
</feature>
<evidence type="ECO:0000256" key="1">
    <source>
        <dbReference type="ARBA" id="ARBA00004651"/>
    </source>
</evidence>
<evidence type="ECO:0000256" key="7">
    <source>
        <dbReference type="SAM" id="Phobius"/>
    </source>
</evidence>
<gene>
    <name evidence="9" type="ORF">EHQ58_04180</name>
</gene>
<feature type="transmembrane region" description="Helical" evidence="7">
    <location>
        <begin position="39"/>
        <end position="57"/>
    </location>
</feature>
<dbReference type="PANTHER" id="PTHR40074:SF2">
    <property type="entry name" value="O-ACETYLTRANSFERASE WECH"/>
    <property type="match status" value="1"/>
</dbReference>
<dbReference type="OrthoDB" id="321153at2"/>
<dbReference type="EMBL" id="RQGD01000014">
    <property type="protein sequence ID" value="TGL61819.1"/>
    <property type="molecule type" value="Genomic_DNA"/>
</dbReference>
<evidence type="ECO:0000256" key="2">
    <source>
        <dbReference type="ARBA" id="ARBA00007400"/>
    </source>
</evidence>
<dbReference type="InterPro" id="IPR002656">
    <property type="entry name" value="Acyl_transf_3_dom"/>
</dbReference>
<dbReference type="RefSeq" id="WP_135622320.1">
    <property type="nucleotide sequence ID" value="NZ_RQGD01000014.1"/>
</dbReference>